<dbReference type="Proteomes" id="UP000298210">
    <property type="component" value="Unassembled WGS sequence"/>
</dbReference>
<proteinExistence type="predicted"/>
<dbReference type="Gene3D" id="3.30.540.10">
    <property type="entry name" value="Fructose-1,6-Bisphosphatase, subunit A, domain 1"/>
    <property type="match status" value="1"/>
</dbReference>
<reference evidence="1 2" key="1">
    <citation type="submission" date="2019-03" db="EMBL/GenBank/DDBJ databases">
        <authorList>
            <person name="Liu G."/>
        </authorList>
    </citation>
    <scope>NUCLEOTIDE SEQUENCE [LARGE SCALE GENOMIC DNA]</scope>
    <source>
        <strain evidence="1 2">DSM 19099</strain>
    </source>
</reference>
<dbReference type="Gene3D" id="3.40.190.80">
    <property type="match status" value="1"/>
</dbReference>
<dbReference type="PANTHER" id="PTHR20854">
    <property type="entry name" value="INOSITOL MONOPHOSPHATASE"/>
    <property type="match status" value="1"/>
</dbReference>
<name>A0A4Y7WLG6_9BACI</name>
<dbReference type="EMBL" id="SNUX01000002">
    <property type="protein sequence ID" value="TES49519.1"/>
    <property type="molecule type" value="Genomic_DNA"/>
</dbReference>
<comment type="caution">
    <text evidence="1">The sequence shown here is derived from an EMBL/GenBank/DDBJ whole genome shotgun (WGS) entry which is preliminary data.</text>
</comment>
<dbReference type="GO" id="GO:0007165">
    <property type="term" value="P:signal transduction"/>
    <property type="evidence" value="ECO:0007669"/>
    <property type="project" value="TreeGrafter"/>
</dbReference>
<dbReference type="AlphaFoldDB" id="A0A4Y7WLG6"/>
<gene>
    <name evidence="1" type="ORF">E2L03_08605</name>
</gene>
<protein>
    <submittedName>
        <fullName evidence="1">Uncharacterized protein</fullName>
    </submittedName>
</protein>
<organism evidence="1 2">
    <name type="scientific">Shouchella lehensis</name>
    <dbReference type="NCBI Taxonomy" id="300825"/>
    <lineage>
        <taxon>Bacteria</taxon>
        <taxon>Bacillati</taxon>
        <taxon>Bacillota</taxon>
        <taxon>Bacilli</taxon>
        <taxon>Bacillales</taxon>
        <taxon>Bacillaceae</taxon>
        <taxon>Shouchella</taxon>
    </lineage>
</organism>
<evidence type="ECO:0000313" key="1">
    <source>
        <dbReference type="EMBL" id="TES49519.1"/>
    </source>
</evidence>
<dbReference type="PANTHER" id="PTHR20854:SF4">
    <property type="entry name" value="INOSITOL-1-MONOPHOSPHATASE-RELATED"/>
    <property type="match status" value="1"/>
</dbReference>
<dbReference type="PRINTS" id="PR00377">
    <property type="entry name" value="IMPHPHTASES"/>
</dbReference>
<dbReference type="SUPFAM" id="SSF56655">
    <property type="entry name" value="Carbohydrate phosphatase"/>
    <property type="match status" value="1"/>
</dbReference>
<dbReference type="GO" id="GO:0008934">
    <property type="term" value="F:inositol monophosphate 1-phosphatase activity"/>
    <property type="evidence" value="ECO:0007669"/>
    <property type="project" value="TreeGrafter"/>
</dbReference>
<evidence type="ECO:0000313" key="2">
    <source>
        <dbReference type="Proteomes" id="UP000298210"/>
    </source>
</evidence>
<accession>A0A4Y7WLG6</accession>
<dbReference type="Pfam" id="PF00459">
    <property type="entry name" value="Inositol_P"/>
    <property type="match status" value="1"/>
</dbReference>
<dbReference type="GO" id="GO:0006020">
    <property type="term" value="P:inositol metabolic process"/>
    <property type="evidence" value="ECO:0007669"/>
    <property type="project" value="TreeGrafter"/>
</dbReference>
<sequence length="226" mass="26068">MLNRKNVALNLLKKVALILNRALQENYMSDYHQLKMYSFLHQSICWSFPFDTICFSYEELPAKMHDSLWLISLEPYEKKQANSAYSLSIAIIENKVLTQGFVYDNLSNNFYYAEKGRGAFLNGQPLCRDELMRLREAEIRMDSSFLRREQPLNPSYQRVRMAELPTALEICTVAEGNTDIFMTMNQTPYEFAAASLIAKEAGVEVMTLEGQELRWNKASSVWCGVV</sequence>
<dbReference type="InterPro" id="IPR000760">
    <property type="entry name" value="Inositol_monophosphatase-like"/>
</dbReference>